<name>A0A6J5KRA5_9CAUD</name>
<organism evidence="1">
    <name type="scientific">uncultured Caudovirales phage</name>
    <dbReference type="NCBI Taxonomy" id="2100421"/>
    <lineage>
        <taxon>Viruses</taxon>
        <taxon>Duplodnaviria</taxon>
        <taxon>Heunggongvirae</taxon>
        <taxon>Uroviricota</taxon>
        <taxon>Caudoviricetes</taxon>
        <taxon>Peduoviridae</taxon>
        <taxon>Maltschvirus</taxon>
        <taxon>Maltschvirus maltsch</taxon>
    </lineage>
</organism>
<accession>A0A6J5KRA5</accession>
<sequence length="57" mass="7041">MAKYEIKWTRELWLKVTIEAESEQHAIDKFWDGEFDNEQQYGSEIQQDIDIREEEQY</sequence>
<protein>
    <submittedName>
        <fullName evidence="1">Uncharacterized protein</fullName>
    </submittedName>
</protein>
<reference evidence="1" key="1">
    <citation type="submission" date="2020-04" db="EMBL/GenBank/DDBJ databases">
        <authorList>
            <person name="Chiriac C."/>
            <person name="Salcher M."/>
            <person name="Ghai R."/>
            <person name="Kavagutti S V."/>
        </authorList>
    </citation>
    <scope>NUCLEOTIDE SEQUENCE</scope>
</reference>
<dbReference type="EMBL" id="LR796174">
    <property type="protein sequence ID" value="CAB4123792.1"/>
    <property type="molecule type" value="Genomic_DNA"/>
</dbReference>
<evidence type="ECO:0000313" key="1">
    <source>
        <dbReference type="EMBL" id="CAB4123792.1"/>
    </source>
</evidence>
<gene>
    <name evidence="1" type="ORF">UFOVP46_95</name>
</gene>
<proteinExistence type="predicted"/>